<dbReference type="AlphaFoldDB" id="A0A814P7L3"/>
<name>A0A814P7L3_9BILA</name>
<evidence type="ECO:0000313" key="3">
    <source>
        <dbReference type="Proteomes" id="UP000663855"/>
    </source>
</evidence>
<reference evidence="1" key="1">
    <citation type="submission" date="2021-02" db="EMBL/GenBank/DDBJ databases">
        <authorList>
            <person name="Nowell W R."/>
        </authorList>
    </citation>
    <scope>NUCLEOTIDE SEQUENCE</scope>
</reference>
<comment type="caution">
    <text evidence="1">The sequence shown here is derived from an EMBL/GenBank/DDBJ whole genome shotgun (WGS) entry which is preliminary data.</text>
</comment>
<accession>A0A814P7L3</accession>
<dbReference type="Proteomes" id="UP000681967">
    <property type="component" value="Unassembled WGS sequence"/>
</dbReference>
<dbReference type="Proteomes" id="UP000663855">
    <property type="component" value="Unassembled WGS sequence"/>
</dbReference>
<proteinExistence type="predicted"/>
<evidence type="ECO:0000313" key="2">
    <source>
        <dbReference type="EMBL" id="CAF4955635.1"/>
    </source>
</evidence>
<organism evidence="1 3">
    <name type="scientific">Rotaria magnacalcarata</name>
    <dbReference type="NCBI Taxonomy" id="392030"/>
    <lineage>
        <taxon>Eukaryota</taxon>
        <taxon>Metazoa</taxon>
        <taxon>Spiralia</taxon>
        <taxon>Gnathifera</taxon>
        <taxon>Rotifera</taxon>
        <taxon>Eurotatoria</taxon>
        <taxon>Bdelloidea</taxon>
        <taxon>Philodinida</taxon>
        <taxon>Philodinidae</taxon>
        <taxon>Rotaria</taxon>
    </lineage>
</organism>
<protein>
    <submittedName>
        <fullName evidence="1">Uncharacterized protein</fullName>
    </submittedName>
</protein>
<evidence type="ECO:0000313" key="1">
    <source>
        <dbReference type="EMBL" id="CAF1103745.1"/>
    </source>
</evidence>
<gene>
    <name evidence="2" type="ORF">BYL167_LOCUS54115</name>
    <name evidence="1" type="ORF">CJN711_LOCUS7281</name>
</gene>
<dbReference type="EMBL" id="CAJNOV010002469">
    <property type="protein sequence ID" value="CAF1103745.1"/>
    <property type="molecule type" value="Genomic_DNA"/>
</dbReference>
<dbReference type="EMBL" id="CAJOBH010187529">
    <property type="protein sequence ID" value="CAF4955635.1"/>
    <property type="molecule type" value="Genomic_DNA"/>
</dbReference>
<feature type="non-terminal residue" evidence="1">
    <location>
        <position position="1"/>
    </location>
</feature>
<sequence length="178" mass="20276">MNERCCPCGARLDRSSCVRPLKSPCLRMFMSIRTLISLSNDQKVCNVCRHLYIKWKSENSEFSAMLDHFENDMMVINDDANSDSYEFMDVQVQTDDSSRLTTVESSTLIATTNHQLVKLQLNATSSSNTKCCVCRENLCDHAVKITSQDRDFIFFSRNIWIPEGARCCSGHLINNLLS</sequence>